<sequence length="523" mass="59087">MAVAEKMLDMCGDLEQAVQLWFADEDLQRTVSADTGSSIAAVSGTTSQHGRLNRSRIGREDEHGVIHIDSDDDAPMTEVDSGDDTAEAANIARKAQEEEDAAMAKRLQEELYSAQVVEDNVRAPIARRTETLIGPDYGEDDPHSLMLEQFRRRQHQARIRNNNPFAQSPWGDNYSGSGSASGAENSRASRLAELFRPPYELISRLSWDEARDTGKEEKKWLLVNLQDMSDFNCQALNRDIWKDNAVKSLVRENFIFLQYEKNDFEAERYITYYFQNDAHHNPNNYPHVSIIDPRTGEQVKVWSGRPFPTALEFHSQLVEFLDRYSLDVYSKNPVSKIKRSERTVDLDRMTEEEMLEMALKNSLEPNGGSANRSTVIDPDALTKSSSDLSNAKGKERATSESSSEPSTPESEEEQQSQQASPWARIPSDRPHTEPSADPKTTTRIQVRNPAGRIIRRFLLDDPVSRIYEWIKADQANLFPGKEGVVFELKAMPQGVDLIEKLNETIKDAGLANGTVMLEFVEEE</sequence>
<feature type="region of interest" description="Disordered" evidence="1">
    <location>
        <begin position="361"/>
        <end position="441"/>
    </location>
</feature>
<dbReference type="STRING" id="759272.G0SC40"/>
<dbReference type="SMART" id="SM00166">
    <property type="entry name" value="UBX"/>
    <property type="match status" value="1"/>
</dbReference>
<dbReference type="PROSITE" id="PS50033">
    <property type="entry name" value="UBX"/>
    <property type="match status" value="1"/>
</dbReference>
<dbReference type="Pfam" id="PF00789">
    <property type="entry name" value="UBX"/>
    <property type="match status" value="1"/>
</dbReference>
<dbReference type="InterPro" id="IPR006577">
    <property type="entry name" value="UAS"/>
</dbReference>
<evidence type="ECO:0000313" key="3">
    <source>
        <dbReference type="EMBL" id="EGS18966.1"/>
    </source>
</evidence>
<dbReference type="GO" id="GO:0043130">
    <property type="term" value="F:ubiquitin binding"/>
    <property type="evidence" value="ECO:0007669"/>
    <property type="project" value="TreeGrafter"/>
</dbReference>
<dbReference type="GO" id="GO:0005634">
    <property type="term" value="C:nucleus"/>
    <property type="evidence" value="ECO:0007669"/>
    <property type="project" value="TreeGrafter"/>
</dbReference>
<dbReference type="CDD" id="cd02958">
    <property type="entry name" value="UAS"/>
    <property type="match status" value="1"/>
</dbReference>
<dbReference type="CDD" id="cd01767">
    <property type="entry name" value="UBX"/>
    <property type="match status" value="1"/>
</dbReference>
<evidence type="ECO:0000256" key="1">
    <source>
        <dbReference type="SAM" id="MobiDB-lite"/>
    </source>
</evidence>
<feature type="compositionally biased region" description="Low complexity" evidence="1">
    <location>
        <begin position="399"/>
        <end position="408"/>
    </location>
</feature>
<dbReference type="InterPro" id="IPR050730">
    <property type="entry name" value="UBX_domain-protein"/>
</dbReference>
<feature type="domain" description="UBX" evidence="2">
    <location>
        <begin position="437"/>
        <end position="518"/>
    </location>
</feature>
<reference evidence="3 4" key="1">
    <citation type="journal article" date="2011" name="Cell">
        <title>Insight into structure and assembly of the nuclear pore complex by utilizing the genome of a eukaryotic thermophile.</title>
        <authorList>
            <person name="Amlacher S."/>
            <person name="Sarges P."/>
            <person name="Flemming D."/>
            <person name="van Noort V."/>
            <person name="Kunze R."/>
            <person name="Devos D.P."/>
            <person name="Arumugam M."/>
            <person name="Bork P."/>
            <person name="Hurt E."/>
        </authorList>
    </citation>
    <scope>NUCLEOTIDE SEQUENCE [LARGE SCALE GENOMIC DNA]</scope>
    <source>
        <strain evidence="4">DSM 1495 / CBS 144.50 / IMI 039719</strain>
    </source>
</reference>
<dbReference type="Proteomes" id="UP000008066">
    <property type="component" value="Unassembled WGS sequence"/>
</dbReference>
<dbReference type="PANTHER" id="PTHR23322">
    <property type="entry name" value="FAS-ASSOCIATED PROTEIN"/>
    <property type="match status" value="1"/>
</dbReference>
<dbReference type="Gene3D" id="3.40.30.10">
    <property type="entry name" value="Glutaredoxin"/>
    <property type="match status" value="1"/>
</dbReference>
<feature type="region of interest" description="Disordered" evidence="1">
    <location>
        <begin position="42"/>
        <end position="76"/>
    </location>
</feature>
<dbReference type="AlphaFoldDB" id="G0SC40"/>
<protein>
    <recommendedName>
        <fullName evidence="2">UBX domain-containing protein</fullName>
    </recommendedName>
</protein>
<dbReference type="HOGENOM" id="CLU_021255_2_0_1"/>
<accession>G0SC40</accession>
<dbReference type="SUPFAM" id="SSF54236">
    <property type="entry name" value="Ubiquitin-like"/>
    <property type="match status" value="1"/>
</dbReference>
<evidence type="ECO:0000313" key="4">
    <source>
        <dbReference type="Proteomes" id="UP000008066"/>
    </source>
</evidence>
<dbReference type="SUPFAM" id="SSF52833">
    <property type="entry name" value="Thioredoxin-like"/>
    <property type="match status" value="1"/>
</dbReference>
<dbReference type="PANTHER" id="PTHR23322:SF6">
    <property type="entry name" value="UBX DOMAIN-CONTAINING PROTEIN 7"/>
    <property type="match status" value="1"/>
</dbReference>
<feature type="region of interest" description="Disordered" evidence="1">
    <location>
        <begin position="160"/>
        <end position="183"/>
    </location>
</feature>
<keyword evidence="4" id="KW-1185">Reference proteome</keyword>
<gene>
    <name evidence="3" type="ORF">CTHT_0055830</name>
</gene>
<dbReference type="SMART" id="SM00594">
    <property type="entry name" value="UAS"/>
    <property type="match status" value="1"/>
</dbReference>
<feature type="compositionally biased region" description="Basic and acidic residues" evidence="1">
    <location>
        <begin position="57"/>
        <end position="69"/>
    </location>
</feature>
<dbReference type="InterPro" id="IPR001012">
    <property type="entry name" value="UBX_dom"/>
</dbReference>
<organism evidence="4">
    <name type="scientific">Chaetomium thermophilum (strain DSM 1495 / CBS 144.50 / IMI 039719)</name>
    <name type="common">Thermochaetoides thermophila</name>
    <dbReference type="NCBI Taxonomy" id="759272"/>
    <lineage>
        <taxon>Eukaryota</taxon>
        <taxon>Fungi</taxon>
        <taxon>Dikarya</taxon>
        <taxon>Ascomycota</taxon>
        <taxon>Pezizomycotina</taxon>
        <taxon>Sordariomycetes</taxon>
        <taxon>Sordariomycetidae</taxon>
        <taxon>Sordariales</taxon>
        <taxon>Chaetomiaceae</taxon>
        <taxon>Thermochaetoides</taxon>
    </lineage>
</organism>
<dbReference type="GO" id="GO:0043161">
    <property type="term" value="P:proteasome-mediated ubiquitin-dependent protein catabolic process"/>
    <property type="evidence" value="ECO:0007669"/>
    <property type="project" value="TreeGrafter"/>
</dbReference>
<dbReference type="eggNOG" id="KOG1364">
    <property type="taxonomic scope" value="Eukaryota"/>
</dbReference>
<dbReference type="OMA" id="PAIFDCQ"/>
<evidence type="ECO:0000259" key="2">
    <source>
        <dbReference type="PROSITE" id="PS50033"/>
    </source>
</evidence>
<dbReference type="OrthoDB" id="270602at2759"/>
<proteinExistence type="predicted"/>
<dbReference type="GeneID" id="18259621"/>
<name>G0SC40_CHATD</name>
<dbReference type="EMBL" id="GL988045">
    <property type="protein sequence ID" value="EGS18966.1"/>
    <property type="molecule type" value="Genomic_DNA"/>
</dbReference>
<dbReference type="KEGG" id="cthr:CTHT_0055830"/>
<dbReference type="InterPro" id="IPR029071">
    <property type="entry name" value="Ubiquitin-like_domsf"/>
</dbReference>
<dbReference type="Gene3D" id="3.10.20.90">
    <property type="entry name" value="Phosphatidylinositol 3-kinase Catalytic Subunit, Chain A, domain 1"/>
    <property type="match status" value="1"/>
</dbReference>
<dbReference type="InterPro" id="IPR036249">
    <property type="entry name" value="Thioredoxin-like_sf"/>
</dbReference>
<feature type="compositionally biased region" description="Basic and acidic residues" evidence="1">
    <location>
        <begin position="426"/>
        <end position="436"/>
    </location>
</feature>
<dbReference type="Pfam" id="PF13899">
    <property type="entry name" value="Thioredoxin_7"/>
    <property type="match status" value="1"/>
</dbReference>
<dbReference type="RefSeq" id="XP_006695911.1">
    <property type="nucleotide sequence ID" value="XM_006695848.1"/>
</dbReference>